<dbReference type="EMBL" id="CP002593">
    <property type="protein sequence ID" value="AEA23619.1"/>
    <property type="molecule type" value="Genomic_DNA"/>
</dbReference>
<gene>
    <name evidence="5" type="ordered locus">Psed_1376</name>
</gene>
<comment type="similarity">
    <text evidence="1">Belongs to the leucine-binding protein family.</text>
</comment>
<name>F4CMJ2_PSEUX</name>
<dbReference type="HOGENOM" id="CLU_645395_0_0_11"/>
<evidence type="ECO:0000256" key="3">
    <source>
        <dbReference type="SAM" id="SignalP"/>
    </source>
</evidence>
<keyword evidence="2 3" id="KW-0732">Signal</keyword>
<evidence type="ECO:0000256" key="1">
    <source>
        <dbReference type="ARBA" id="ARBA00010062"/>
    </source>
</evidence>
<evidence type="ECO:0000256" key="2">
    <source>
        <dbReference type="ARBA" id="ARBA00022729"/>
    </source>
</evidence>
<evidence type="ECO:0000313" key="5">
    <source>
        <dbReference type="EMBL" id="AEA23619.1"/>
    </source>
</evidence>
<dbReference type="KEGG" id="pdx:Psed_1376"/>
<dbReference type="Proteomes" id="UP000007809">
    <property type="component" value="Chromosome"/>
</dbReference>
<proteinExistence type="inferred from homology"/>
<dbReference type="InterPro" id="IPR028082">
    <property type="entry name" value="Peripla_BP_I"/>
</dbReference>
<protein>
    <recommendedName>
        <fullName evidence="4">Leucine-binding protein domain-containing protein</fullName>
    </recommendedName>
</protein>
<feature type="chain" id="PRO_5038856769" description="Leucine-binding protein domain-containing protein" evidence="3">
    <location>
        <begin position="28"/>
        <end position="425"/>
    </location>
</feature>
<sequence>MWQAMRMRTNCVALAALAVLLAGCGNGGGASSGSSASEISAPAVNAVAADSSKPPVLVGFENTMTGTFAFPAFADGFAAGVKYVNEELGGINGSPLTSTLCASDGTPDGAVNCGNQFVQSDVVLSVLGFDYGADGILPVLKAAGVAEFGYQAITPGMNNAVGQAFFASPSTQEAYSAAVVAQKGLGVRSLATVMPDLPPMHDYFATVVEPAARKVGIAIRAFYYPATGPDWASFASSVVATQPEGITLYVGDADALAAIPAFRGTGFTGVIDASTSTSVIPKLSPQVLEKVIFVNPFFNNLYADSALSPKVRADLAAFNRHIKPDPASYTFAQAGFFDAVQAADMLRQVAAKTGAPLTRQTVLQNIASTKGGMFFRDGTYDCSTPSWPGTTSCTSGFNYAEVGADKKLTPLANSPVDVSSVRVTG</sequence>
<dbReference type="InterPro" id="IPR028081">
    <property type="entry name" value="Leu-bd"/>
</dbReference>
<keyword evidence="6" id="KW-1185">Reference proteome</keyword>
<organism evidence="5 6">
    <name type="scientific">Pseudonocardia dioxanivorans (strain ATCC 55486 / DSM 44775 / JCM 13855 / CB1190)</name>
    <dbReference type="NCBI Taxonomy" id="675635"/>
    <lineage>
        <taxon>Bacteria</taxon>
        <taxon>Bacillati</taxon>
        <taxon>Actinomycetota</taxon>
        <taxon>Actinomycetes</taxon>
        <taxon>Pseudonocardiales</taxon>
        <taxon>Pseudonocardiaceae</taxon>
        <taxon>Pseudonocardia</taxon>
    </lineage>
</organism>
<dbReference type="eggNOG" id="COG0683">
    <property type="taxonomic scope" value="Bacteria"/>
</dbReference>
<evidence type="ECO:0000259" key="4">
    <source>
        <dbReference type="Pfam" id="PF13458"/>
    </source>
</evidence>
<dbReference type="SUPFAM" id="SSF53822">
    <property type="entry name" value="Periplasmic binding protein-like I"/>
    <property type="match status" value="1"/>
</dbReference>
<dbReference type="Pfam" id="PF13458">
    <property type="entry name" value="Peripla_BP_6"/>
    <property type="match status" value="1"/>
</dbReference>
<accession>F4CMJ2</accession>
<dbReference type="STRING" id="675635.Psed_1376"/>
<dbReference type="Gene3D" id="3.40.50.2300">
    <property type="match status" value="2"/>
</dbReference>
<dbReference type="PROSITE" id="PS51257">
    <property type="entry name" value="PROKAR_LIPOPROTEIN"/>
    <property type="match status" value="1"/>
</dbReference>
<reference evidence="5 6" key="1">
    <citation type="journal article" date="2011" name="J. Bacteriol.">
        <title>Genome sequence of the 1,4-dioxane-degrading Pseudonocardia dioxanivorans strain CB1190.</title>
        <authorList>
            <person name="Sales C.M."/>
            <person name="Mahendra S."/>
            <person name="Grostern A."/>
            <person name="Parales R.E."/>
            <person name="Goodwin L.A."/>
            <person name="Woyke T."/>
            <person name="Nolan M."/>
            <person name="Lapidus A."/>
            <person name="Chertkov O."/>
            <person name="Ovchinnikova G."/>
            <person name="Sczyrba A."/>
            <person name="Alvarez-Cohen L."/>
        </authorList>
    </citation>
    <scope>NUCLEOTIDE SEQUENCE [LARGE SCALE GENOMIC DNA]</scope>
    <source>
        <strain evidence="6">ATCC 55486 / DSM 44775 / JCM 13855 / CB1190</strain>
    </source>
</reference>
<evidence type="ECO:0000313" key="6">
    <source>
        <dbReference type="Proteomes" id="UP000007809"/>
    </source>
</evidence>
<dbReference type="AlphaFoldDB" id="F4CMJ2"/>
<feature type="domain" description="Leucine-binding protein" evidence="4">
    <location>
        <begin position="56"/>
        <end position="369"/>
    </location>
</feature>
<feature type="signal peptide" evidence="3">
    <location>
        <begin position="1"/>
        <end position="27"/>
    </location>
</feature>